<evidence type="ECO:0000313" key="3">
    <source>
        <dbReference type="EMBL" id="KAI1719030.1"/>
    </source>
</evidence>
<keyword evidence="1" id="KW-0175">Coiled coil</keyword>
<feature type="transmembrane region" description="Helical" evidence="2">
    <location>
        <begin position="529"/>
        <end position="547"/>
    </location>
</feature>
<keyword evidence="2" id="KW-0472">Membrane</keyword>
<organism evidence="3 4">
    <name type="scientific">Ditylenchus destructor</name>
    <dbReference type="NCBI Taxonomy" id="166010"/>
    <lineage>
        <taxon>Eukaryota</taxon>
        <taxon>Metazoa</taxon>
        <taxon>Ecdysozoa</taxon>
        <taxon>Nematoda</taxon>
        <taxon>Chromadorea</taxon>
        <taxon>Rhabditida</taxon>
        <taxon>Tylenchina</taxon>
        <taxon>Tylenchomorpha</taxon>
        <taxon>Sphaerularioidea</taxon>
        <taxon>Anguinidae</taxon>
        <taxon>Anguininae</taxon>
        <taxon>Ditylenchus</taxon>
    </lineage>
</organism>
<dbReference type="PANTHER" id="PTHR22954">
    <property type="entry name" value="RETROVIRAL PROTEASE-RELATED"/>
    <property type="match status" value="1"/>
</dbReference>
<evidence type="ECO:0000256" key="1">
    <source>
        <dbReference type="SAM" id="Coils"/>
    </source>
</evidence>
<dbReference type="Proteomes" id="UP001201812">
    <property type="component" value="Unassembled WGS sequence"/>
</dbReference>
<keyword evidence="2" id="KW-1133">Transmembrane helix</keyword>
<accession>A0AAD4NA82</accession>
<keyword evidence="2" id="KW-0812">Transmembrane</keyword>
<dbReference type="InterPro" id="IPR005312">
    <property type="entry name" value="DUF1759"/>
</dbReference>
<dbReference type="AlphaFoldDB" id="A0AAD4NA82"/>
<feature type="coiled-coil region" evidence="1">
    <location>
        <begin position="41"/>
        <end position="68"/>
    </location>
</feature>
<dbReference type="EMBL" id="JAKKPZ010000007">
    <property type="protein sequence ID" value="KAI1719030.1"/>
    <property type="molecule type" value="Genomic_DNA"/>
</dbReference>
<dbReference type="Pfam" id="PF03564">
    <property type="entry name" value="DUF1759"/>
    <property type="match status" value="1"/>
</dbReference>
<evidence type="ECO:0000256" key="2">
    <source>
        <dbReference type="SAM" id="Phobius"/>
    </source>
</evidence>
<evidence type="ECO:0000313" key="4">
    <source>
        <dbReference type="Proteomes" id="UP001201812"/>
    </source>
</evidence>
<sequence length="552" mass="63732">MSAPIIAAISYISSEAENILANKRFSKVPIPSDVERSQPKIREISKAVSKVKLTIAQLEEQIRNWNKIRLIMSKSELMLDLQTQTQFLDICNYPVTLIKLKDYLAELNNVQVEYDSAFDPSKPFSTPVCGNVWEDVSMLEIPHFDGDLIQWPEFWESFRDLIHNIDPAYLPPFRKLMYLRHYLSGHALNLIKYLPICEVSYYKAVNILQEEFNNTTALKDALWYKFRAIRPINLDLWEFINELERIMHQLEQFGESLENIYTQQAIFEKLPRWLIHKIVEFRCSLPQSSLWTTALLLSKLKEIVSVKEEVSKNKFQARCQFPSSQQYPVDNSQLTKISSSAKADSISNIENVDPVRNYDTVPPCKDNQSQRKSVYHDIPADILDSDCHSIREFSFPEQSVLSGKMRNISGRFDGNCNETTKETTPVPFAVKKTVEDPNKKSLQLASRTEIAQQTHGLAHKQILAIVHMKSLGQYSDLPIKNKECDIEKFTCPKSNLLAYGLVQIRPDNYIRPPRKPPDRLNYDRLKFNILHVANVVISFLSICYSYLQLCVS</sequence>
<comment type="caution">
    <text evidence="3">The sequence shown here is derived from an EMBL/GenBank/DDBJ whole genome shotgun (WGS) entry which is preliminary data.</text>
</comment>
<reference evidence="3" key="1">
    <citation type="submission" date="2022-01" db="EMBL/GenBank/DDBJ databases">
        <title>Genome Sequence Resource for Two Populations of Ditylenchus destructor, the Migratory Endoparasitic Phytonematode.</title>
        <authorList>
            <person name="Zhang H."/>
            <person name="Lin R."/>
            <person name="Xie B."/>
        </authorList>
    </citation>
    <scope>NUCLEOTIDE SEQUENCE</scope>
    <source>
        <strain evidence="3">BazhouSP</strain>
    </source>
</reference>
<keyword evidence="4" id="KW-1185">Reference proteome</keyword>
<dbReference type="PANTHER" id="PTHR22954:SF3">
    <property type="entry name" value="PROTEIN CBG08539"/>
    <property type="match status" value="1"/>
</dbReference>
<proteinExistence type="predicted"/>
<protein>
    <submittedName>
        <fullName evidence="3">Gag protein</fullName>
    </submittedName>
</protein>
<name>A0AAD4NA82_9BILA</name>
<gene>
    <name evidence="3" type="ORF">DdX_06149</name>
</gene>